<feature type="transmembrane region" description="Helical" evidence="1">
    <location>
        <begin position="353"/>
        <end position="373"/>
    </location>
</feature>
<proteinExistence type="predicted"/>
<feature type="transmembrane region" description="Helical" evidence="1">
    <location>
        <begin position="172"/>
        <end position="189"/>
    </location>
</feature>
<feature type="transmembrane region" description="Helical" evidence="1">
    <location>
        <begin position="201"/>
        <end position="221"/>
    </location>
</feature>
<dbReference type="Proteomes" id="UP000317378">
    <property type="component" value="Unassembled WGS sequence"/>
</dbReference>
<feature type="transmembrane region" description="Helical" evidence="1">
    <location>
        <begin position="92"/>
        <end position="110"/>
    </location>
</feature>
<name>A0A505DQM4_9ACTN</name>
<dbReference type="RefSeq" id="WP_140935816.1">
    <property type="nucleotide sequence ID" value="NZ_QXMJ01000046.1"/>
</dbReference>
<sequence length="520" mass="55433">MAEKPVPLPPNAAPTDAAAWLSSDAERWRALRPGWWAHPFPTVLALALACLAALWLAPENAYLCGDGHCTPDWLATAMGTLVFAVLYRGIRLLPLATAVALPLIAVWVLLDPDSPTTPAIAVAVTACYACLGCLHRLAAARRQRRLGLETAGPARYALPEAAMTLPDDAGQLGCGIVTAVAAVVAFVIAPLGVTPLIGAQGWQWVAVFGTLIGCLSLAYQVRDRRRAAVLRREPVPALRVLVREGGGHNDRRTYVFAADDLEGNRPLLGCYTRLAGSESRAPVHNRLREAVLFGPPHPGGGLVLVSSDGQEAPGLCIEWDSEPARQEYSVDRPERLGPGAAPVSWGPGTGSRLCAVVVEAALIACVVAVLAVWGGAAPLQLRIVLAIFVLANTPVIATQFSWRVTADSTGLWAPGWRQVRHVPWGELDQVRLWERGFNILRSGEGARGIEIYGVVAPAWLNGRFRRRPVALRAVDGIRAMQADAALRPTEESTMESRGRPVGLPLLVINAASALALSVFG</sequence>
<keyword evidence="1" id="KW-0812">Transmembrane</keyword>
<keyword evidence="1" id="KW-0472">Membrane</keyword>
<organism evidence="2 3">
    <name type="scientific">Streptomyces sporangiiformans</name>
    <dbReference type="NCBI Taxonomy" id="2315329"/>
    <lineage>
        <taxon>Bacteria</taxon>
        <taxon>Bacillati</taxon>
        <taxon>Actinomycetota</taxon>
        <taxon>Actinomycetes</taxon>
        <taxon>Kitasatosporales</taxon>
        <taxon>Streptomycetaceae</taxon>
        <taxon>Streptomyces</taxon>
    </lineage>
</organism>
<feature type="transmembrane region" description="Helical" evidence="1">
    <location>
        <begin position="70"/>
        <end position="87"/>
    </location>
</feature>
<dbReference type="EMBL" id="VCHX02000046">
    <property type="protein sequence ID" value="TPQ23527.1"/>
    <property type="molecule type" value="Genomic_DNA"/>
</dbReference>
<dbReference type="AlphaFoldDB" id="A0A505DQM4"/>
<protein>
    <submittedName>
        <fullName evidence="2">Uncharacterized protein</fullName>
    </submittedName>
</protein>
<evidence type="ECO:0000256" key="1">
    <source>
        <dbReference type="SAM" id="Phobius"/>
    </source>
</evidence>
<keyword evidence="1" id="KW-1133">Transmembrane helix</keyword>
<feature type="transmembrane region" description="Helical" evidence="1">
    <location>
        <begin position="116"/>
        <end position="138"/>
    </location>
</feature>
<gene>
    <name evidence="2" type="ORF">FGD71_003720</name>
</gene>
<evidence type="ECO:0000313" key="3">
    <source>
        <dbReference type="Proteomes" id="UP000317378"/>
    </source>
</evidence>
<feature type="transmembrane region" description="Helical" evidence="1">
    <location>
        <begin position="35"/>
        <end position="58"/>
    </location>
</feature>
<comment type="caution">
    <text evidence="2">The sequence shown here is derived from an EMBL/GenBank/DDBJ whole genome shotgun (WGS) entry which is preliminary data.</text>
</comment>
<keyword evidence="3" id="KW-1185">Reference proteome</keyword>
<accession>A0A505DQM4</accession>
<evidence type="ECO:0000313" key="2">
    <source>
        <dbReference type="EMBL" id="TPQ23527.1"/>
    </source>
</evidence>
<reference evidence="2 3" key="1">
    <citation type="submission" date="2019-06" db="EMBL/GenBank/DDBJ databases">
        <title>Streptomyces sporangiiformans sp. nov., a novel actinomycete isolated from soil in Mount Song.</title>
        <authorList>
            <person name="Han L."/>
        </authorList>
    </citation>
    <scope>NUCLEOTIDE SEQUENCE [LARGE SCALE GENOMIC DNA]</scope>
    <source>
        <strain evidence="2 3">NEAU-SSA 1</strain>
    </source>
</reference>